<proteinExistence type="predicted"/>
<dbReference type="Proteomes" id="UP000247099">
    <property type="component" value="Unassembled WGS sequence"/>
</dbReference>
<dbReference type="AlphaFoldDB" id="A0A317ZL14"/>
<dbReference type="InterPro" id="IPR025827">
    <property type="entry name" value="Zn_ribbon_recom_dom"/>
</dbReference>
<accession>A0A317ZL14</accession>
<feature type="domain" description="Resolvase/invertase-type recombinase catalytic" evidence="2">
    <location>
        <begin position="4"/>
        <end position="163"/>
    </location>
</feature>
<evidence type="ECO:0000313" key="4">
    <source>
        <dbReference type="EMBL" id="PXA04638.1"/>
    </source>
</evidence>
<keyword evidence="5" id="KW-1185">Reference proteome</keyword>
<evidence type="ECO:0000256" key="1">
    <source>
        <dbReference type="SAM" id="Coils"/>
    </source>
</evidence>
<organism evidence="4 5">
    <name type="scientific">Coraliomargarita sinensis</name>
    <dbReference type="NCBI Taxonomy" id="2174842"/>
    <lineage>
        <taxon>Bacteria</taxon>
        <taxon>Pseudomonadati</taxon>
        <taxon>Verrucomicrobiota</taxon>
        <taxon>Opitutia</taxon>
        <taxon>Puniceicoccales</taxon>
        <taxon>Coraliomargaritaceae</taxon>
        <taxon>Coraliomargarita</taxon>
    </lineage>
</organism>
<dbReference type="InterPro" id="IPR050639">
    <property type="entry name" value="SSR_resolvase"/>
</dbReference>
<protein>
    <recommendedName>
        <fullName evidence="6">Recombinase family protein</fullName>
    </recommendedName>
</protein>
<dbReference type="GO" id="GO:0003677">
    <property type="term" value="F:DNA binding"/>
    <property type="evidence" value="ECO:0007669"/>
    <property type="project" value="InterPro"/>
</dbReference>
<evidence type="ECO:0000259" key="2">
    <source>
        <dbReference type="PROSITE" id="PS51736"/>
    </source>
</evidence>
<dbReference type="SMART" id="SM00857">
    <property type="entry name" value="Resolvase"/>
    <property type="match status" value="1"/>
</dbReference>
<dbReference type="Gene3D" id="3.90.1750.20">
    <property type="entry name" value="Putative Large Serine Recombinase, Chain B, Domain 2"/>
    <property type="match status" value="1"/>
</dbReference>
<dbReference type="GO" id="GO:0000150">
    <property type="term" value="F:DNA strand exchange activity"/>
    <property type="evidence" value="ECO:0007669"/>
    <property type="project" value="InterPro"/>
</dbReference>
<feature type="domain" description="Recombinase" evidence="3">
    <location>
        <begin position="175"/>
        <end position="281"/>
    </location>
</feature>
<dbReference type="InParanoid" id="A0A317ZL14"/>
<dbReference type="PROSITE" id="PS51736">
    <property type="entry name" value="RECOMBINASES_3"/>
    <property type="match status" value="1"/>
</dbReference>
<dbReference type="InterPro" id="IPR011109">
    <property type="entry name" value="DNA_bind_recombinase_dom"/>
</dbReference>
<dbReference type="EMBL" id="QHJQ01000003">
    <property type="protein sequence ID" value="PXA04638.1"/>
    <property type="molecule type" value="Genomic_DNA"/>
</dbReference>
<sequence length="603" mass="68493">MMRQAILYSRYSSAQQRRGDTIRRQLANGKEYAEKLGLELVEITDEGVSAYKKKNNTNSGNLGTLLAAAEEGKIPNGTILIVESLDRVSRQSPLDALDIFKRFLKAGMEIHTLMDGQVYTWETVQSNLMLLMGSIMYMSRAYDESRHKSKRIGESIKKRKEKVISGEGIWLGSKPHWIRTVDGEVCVDEDSAETVRYIFKLYLEGYGASRVCKKINAEGIKSARGRKWEYKVVQDLLKNPAVYGVLRISGDEIENYYPAVVSKEDFNRAQHERALRTPKKGRASVNHKNVFSGLLKCGKCGNSMYFTQVGSVSRNDKRYHAYKCGTKRSSQCENPSIKFDIFRSIFFNWFKDLDYTALNKSGEDTKLIGLRQKLESQRGALLEVKEKEANWMKAIEAGLDIKAATEKINALQSEKNDLEFVIKEFEQEIFALENVAPVEPIELDGYEDFDAEQNDRLNYVLKRQIDKITLTSEKITGKIYNRLIRVHWKNGQVSTVFIQRGVGDLEREVLSFEEVSGPVKISGLESLGQLPDLMTNVDFYTEDAHSGNLVPIQSRKVELTEKMLWAACEKAGVPQSEAKRFVKSVLKLFYAENSARVNYSSQG</sequence>
<dbReference type="CDD" id="cd00338">
    <property type="entry name" value="Ser_Recombinase"/>
    <property type="match status" value="1"/>
</dbReference>
<reference evidence="4 5" key="1">
    <citation type="submission" date="2018-05" db="EMBL/GenBank/DDBJ databases">
        <title>Coraliomargarita sinensis sp. nov., isolated from a marine solar saltern.</title>
        <authorList>
            <person name="Zhou L.Y."/>
        </authorList>
    </citation>
    <scope>NUCLEOTIDE SEQUENCE [LARGE SCALE GENOMIC DNA]</scope>
    <source>
        <strain evidence="4 5">WN38</strain>
    </source>
</reference>
<evidence type="ECO:0000259" key="3">
    <source>
        <dbReference type="PROSITE" id="PS51737"/>
    </source>
</evidence>
<dbReference type="InterPro" id="IPR038109">
    <property type="entry name" value="DNA_bind_recomb_sf"/>
</dbReference>
<dbReference type="PANTHER" id="PTHR30461">
    <property type="entry name" value="DNA-INVERTASE FROM LAMBDOID PROPHAGE"/>
    <property type="match status" value="1"/>
</dbReference>
<dbReference type="Pfam" id="PF07508">
    <property type="entry name" value="Recombinase"/>
    <property type="match status" value="1"/>
</dbReference>
<evidence type="ECO:0008006" key="6">
    <source>
        <dbReference type="Google" id="ProtNLM"/>
    </source>
</evidence>
<dbReference type="FunCoup" id="A0A317ZL14">
    <property type="interactions" value="10"/>
</dbReference>
<gene>
    <name evidence="4" type="ORF">DDZ13_05550</name>
</gene>
<dbReference type="PANTHER" id="PTHR30461:SF23">
    <property type="entry name" value="DNA RECOMBINASE-RELATED"/>
    <property type="match status" value="1"/>
</dbReference>
<feature type="coiled-coil region" evidence="1">
    <location>
        <begin position="401"/>
        <end position="428"/>
    </location>
</feature>
<dbReference type="Pfam" id="PF00239">
    <property type="entry name" value="Resolvase"/>
    <property type="match status" value="1"/>
</dbReference>
<dbReference type="SUPFAM" id="SSF53041">
    <property type="entry name" value="Resolvase-like"/>
    <property type="match status" value="1"/>
</dbReference>
<comment type="caution">
    <text evidence="4">The sequence shown here is derived from an EMBL/GenBank/DDBJ whole genome shotgun (WGS) entry which is preliminary data.</text>
</comment>
<keyword evidence="1" id="KW-0175">Coiled coil</keyword>
<dbReference type="InterPro" id="IPR036162">
    <property type="entry name" value="Resolvase-like_N_sf"/>
</dbReference>
<dbReference type="InterPro" id="IPR006119">
    <property type="entry name" value="Resolv_N"/>
</dbReference>
<dbReference type="Gene3D" id="3.40.50.1390">
    <property type="entry name" value="Resolvase, N-terminal catalytic domain"/>
    <property type="match status" value="1"/>
</dbReference>
<dbReference type="Pfam" id="PF13408">
    <property type="entry name" value="Zn_ribbon_recom"/>
    <property type="match status" value="1"/>
</dbReference>
<name>A0A317ZL14_9BACT</name>
<evidence type="ECO:0000313" key="5">
    <source>
        <dbReference type="Proteomes" id="UP000247099"/>
    </source>
</evidence>
<dbReference type="PROSITE" id="PS51737">
    <property type="entry name" value="RECOMBINASE_DNA_BIND"/>
    <property type="match status" value="1"/>
</dbReference>